<proteinExistence type="predicted"/>
<keyword evidence="2" id="KW-1185">Reference proteome</keyword>
<dbReference type="EMBL" id="JAGRRH010000027">
    <property type="protein sequence ID" value="KAG7340351.1"/>
    <property type="molecule type" value="Genomic_DNA"/>
</dbReference>
<dbReference type="Proteomes" id="UP000693970">
    <property type="component" value="Unassembled WGS sequence"/>
</dbReference>
<protein>
    <submittedName>
        <fullName evidence="1">Uncharacterized protein</fullName>
    </submittedName>
</protein>
<gene>
    <name evidence="1" type="ORF">IV203_023894</name>
</gene>
<comment type="caution">
    <text evidence="1">The sequence shown here is derived from an EMBL/GenBank/DDBJ whole genome shotgun (WGS) entry which is preliminary data.</text>
</comment>
<sequence length="143" mass="15823">MFGFELQQLRFGKFHLFAPINTAMGKAHLPSYVCMVLLLHGHIPHVSRPPSSSIIVGSSSSAIVDIDSFGTIAALVQRWYKTVVGVGRSEQRPVVSIVTHTKKTYLEHLVPTQRFFLVYVYTIHRTPGTNSISISSSVIKQAS</sequence>
<evidence type="ECO:0000313" key="2">
    <source>
        <dbReference type="Proteomes" id="UP000693970"/>
    </source>
</evidence>
<evidence type="ECO:0000313" key="1">
    <source>
        <dbReference type="EMBL" id="KAG7340351.1"/>
    </source>
</evidence>
<reference evidence="1" key="2">
    <citation type="submission" date="2021-04" db="EMBL/GenBank/DDBJ databases">
        <authorList>
            <person name="Podell S."/>
        </authorList>
    </citation>
    <scope>NUCLEOTIDE SEQUENCE</scope>
    <source>
        <strain evidence="1">Hildebrandi</strain>
    </source>
</reference>
<reference evidence="1" key="1">
    <citation type="journal article" date="2021" name="Sci. Rep.">
        <title>Diploid genomic architecture of Nitzschia inconspicua, an elite biomass production diatom.</title>
        <authorList>
            <person name="Oliver A."/>
            <person name="Podell S."/>
            <person name="Pinowska A."/>
            <person name="Traller J.C."/>
            <person name="Smith S.R."/>
            <person name="McClure R."/>
            <person name="Beliaev A."/>
            <person name="Bohutskyi P."/>
            <person name="Hill E.A."/>
            <person name="Rabines A."/>
            <person name="Zheng H."/>
            <person name="Allen L.Z."/>
            <person name="Kuo A."/>
            <person name="Grigoriev I.V."/>
            <person name="Allen A.E."/>
            <person name="Hazlebeck D."/>
            <person name="Allen E.E."/>
        </authorList>
    </citation>
    <scope>NUCLEOTIDE SEQUENCE</scope>
    <source>
        <strain evidence="1">Hildebrandi</strain>
    </source>
</reference>
<name>A0A9K3KBZ3_9STRA</name>
<accession>A0A9K3KBZ3</accession>
<organism evidence="1 2">
    <name type="scientific">Nitzschia inconspicua</name>
    <dbReference type="NCBI Taxonomy" id="303405"/>
    <lineage>
        <taxon>Eukaryota</taxon>
        <taxon>Sar</taxon>
        <taxon>Stramenopiles</taxon>
        <taxon>Ochrophyta</taxon>
        <taxon>Bacillariophyta</taxon>
        <taxon>Bacillariophyceae</taxon>
        <taxon>Bacillariophycidae</taxon>
        <taxon>Bacillariales</taxon>
        <taxon>Bacillariaceae</taxon>
        <taxon>Nitzschia</taxon>
    </lineage>
</organism>
<dbReference type="AlphaFoldDB" id="A0A9K3KBZ3"/>